<comment type="caution">
    <text evidence="4">The sequence shown here is derived from an EMBL/GenBank/DDBJ whole genome shotgun (WGS) entry which is preliminary data.</text>
</comment>
<dbReference type="GO" id="GO:0044780">
    <property type="term" value="P:bacterial-type flagellum assembly"/>
    <property type="evidence" value="ECO:0007669"/>
    <property type="project" value="InterPro"/>
</dbReference>
<dbReference type="InterPro" id="IPR007809">
    <property type="entry name" value="FlgN-like"/>
</dbReference>
<dbReference type="AlphaFoldDB" id="A0A5R9G693"/>
<protein>
    <submittedName>
        <fullName evidence="4">Flagellar protein FlgN</fullName>
    </submittedName>
</protein>
<keyword evidence="5" id="KW-1185">Reference proteome</keyword>
<evidence type="ECO:0000256" key="2">
    <source>
        <dbReference type="SAM" id="Coils"/>
    </source>
</evidence>
<proteinExistence type="predicted"/>
<dbReference type="EMBL" id="VCIW01000014">
    <property type="protein sequence ID" value="TLS50569.1"/>
    <property type="molecule type" value="Genomic_DNA"/>
</dbReference>
<reference evidence="4 5" key="1">
    <citation type="submission" date="2019-05" db="EMBL/GenBank/DDBJ databases">
        <authorList>
            <person name="Narsing Rao M.P."/>
            <person name="Li W.J."/>
        </authorList>
    </citation>
    <scope>NUCLEOTIDE SEQUENCE [LARGE SCALE GENOMIC DNA]</scope>
    <source>
        <strain evidence="4 5">SYSU_K30003</strain>
    </source>
</reference>
<dbReference type="Pfam" id="PF05130">
    <property type="entry name" value="FlgN"/>
    <property type="match status" value="1"/>
</dbReference>
<dbReference type="Gene3D" id="1.20.58.300">
    <property type="entry name" value="FlgN-like"/>
    <property type="match status" value="1"/>
</dbReference>
<feature type="coiled-coil region" evidence="2">
    <location>
        <begin position="3"/>
        <end position="30"/>
    </location>
</feature>
<name>A0A5R9G693_9BACL</name>
<dbReference type="SUPFAM" id="SSF140566">
    <property type="entry name" value="FlgN-like"/>
    <property type="match status" value="1"/>
</dbReference>
<keyword evidence="2" id="KW-0175">Coiled coil</keyword>
<evidence type="ECO:0000313" key="4">
    <source>
        <dbReference type="EMBL" id="TLS50569.1"/>
    </source>
</evidence>
<evidence type="ECO:0000256" key="1">
    <source>
        <dbReference type="ARBA" id="ARBA00022795"/>
    </source>
</evidence>
<organism evidence="4 5">
    <name type="scientific">Paenibacillus antri</name>
    <dbReference type="NCBI Taxonomy" id="2582848"/>
    <lineage>
        <taxon>Bacteria</taxon>
        <taxon>Bacillati</taxon>
        <taxon>Bacillota</taxon>
        <taxon>Bacilli</taxon>
        <taxon>Bacillales</taxon>
        <taxon>Paenibacillaceae</taxon>
        <taxon>Paenibacillus</taxon>
    </lineage>
</organism>
<dbReference type="Proteomes" id="UP000309676">
    <property type="component" value="Unassembled WGS sequence"/>
</dbReference>
<accession>A0A5R9G693</accession>
<evidence type="ECO:0000313" key="5">
    <source>
        <dbReference type="Proteomes" id="UP000309676"/>
    </source>
</evidence>
<sequence>MSVQRLIAALEKLKDIHEELIELADRKREALVRNVVEEVSMIAGKENKLVRAIEEQLQEQTDATNGFFRAKGFQPTRAVTVTELSRMVTDPKEKEALLAARDRLSDTVAFLKKKNDLNQQLIEQSLAFINYSIDLVIGPDEEPMYRNPNQQQYSGAKRPGYFDSKA</sequence>
<dbReference type="OrthoDB" id="2660802at2"/>
<keyword evidence="4" id="KW-0966">Cell projection</keyword>
<dbReference type="InterPro" id="IPR036679">
    <property type="entry name" value="FlgN-like_sf"/>
</dbReference>
<keyword evidence="4" id="KW-0282">Flagellum</keyword>
<evidence type="ECO:0000256" key="3">
    <source>
        <dbReference type="SAM" id="MobiDB-lite"/>
    </source>
</evidence>
<keyword evidence="4" id="KW-0969">Cilium</keyword>
<dbReference type="RefSeq" id="WP_138195936.1">
    <property type="nucleotide sequence ID" value="NZ_VCIW01000014.1"/>
</dbReference>
<feature type="region of interest" description="Disordered" evidence="3">
    <location>
        <begin position="142"/>
        <end position="166"/>
    </location>
</feature>
<gene>
    <name evidence="4" type="ORF">FE782_19590</name>
</gene>
<keyword evidence="1" id="KW-1005">Bacterial flagellum biogenesis</keyword>